<dbReference type="PANTHER" id="PTHR30399:SF1">
    <property type="entry name" value="UTP PYROPHOSPHATASE"/>
    <property type="match status" value="1"/>
</dbReference>
<dbReference type="PANTHER" id="PTHR30399">
    <property type="entry name" value="UNCHARACTERIZED PROTEIN YGJP"/>
    <property type="match status" value="1"/>
</dbReference>
<sequence length="238" mass="27673">MTARQPQAEYREGRGFIAEVIRTSRRKSADIRVEDGAVSVVVPTNTTTERIDQLLAAKRRWIKEKIALHREQAPPSTRRFVSGEAFSYLGRNYRLKVETGNFTPVRLLNGRLLVTVPSGSQQHMVRNALVRWYKRQAEHKLIEKVTRFAPQVGVEPTGVGIKTFRSRWGSCTAKGKLEFNWRIMMAPNRMVDYVVIHELCHLIRHDHSPEFWREIGRVMPEYQESREWLRANAATMNF</sequence>
<reference evidence="2" key="1">
    <citation type="submission" date="2021-02" db="EMBL/GenBank/DDBJ databases">
        <title>PHA producing bacteria isolated from coastal sediment in Guangdong, Shenzhen.</title>
        <authorList>
            <person name="Zheng W."/>
            <person name="Yu S."/>
            <person name="Huang Y."/>
        </authorList>
    </citation>
    <scope>NUCLEOTIDE SEQUENCE</scope>
    <source>
        <strain evidence="2">TN14-10</strain>
    </source>
</reference>
<evidence type="ECO:0000313" key="3">
    <source>
        <dbReference type="Proteomes" id="UP000664303"/>
    </source>
</evidence>
<organism evidence="2 3">
    <name type="scientific">Parahaliea mediterranea</name>
    <dbReference type="NCBI Taxonomy" id="651086"/>
    <lineage>
        <taxon>Bacteria</taxon>
        <taxon>Pseudomonadati</taxon>
        <taxon>Pseudomonadota</taxon>
        <taxon>Gammaproteobacteria</taxon>
        <taxon>Cellvibrionales</taxon>
        <taxon>Halieaceae</taxon>
        <taxon>Parahaliea</taxon>
    </lineage>
</organism>
<feature type="domain" description="YgjP-like metallopeptidase" evidence="1">
    <location>
        <begin position="27"/>
        <end position="231"/>
    </location>
</feature>
<dbReference type="InterPro" id="IPR002725">
    <property type="entry name" value="YgjP-like_metallopeptidase"/>
</dbReference>
<proteinExistence type="predicted"/>
<dbReference type="EMBL" id="JAFKCZ010000007">
    <property type="protein sequence ID" value="MBN7797156.1"/>
    <property type="molecule type" value="Genomic_DNA"/>
</dbReference>
<dbReference type="Pfam" id="PF01863">
    <property type="entry name" value="YgjP-like"/>
    <property type="match status" value="1"/>
</dbReference>
<evidence type="ECO:0000259" key="1">
    <source>
        <dbReference type="Pfam" id="PF01863"/>
    </source>
</evidence>
<comment type="caution">
    <text evidence="2">The sequence shown here is derived from an EMBL/GenBank/DDBJ whole genome shotgun (WGS) entry which is preliminary data.</text>
</comment>
<dbReference type="Proteomes" id="UP000664303">
    <property type="component" value="Unassembled WGS sequence"/>
</dbReference>
<dbReference type="CDD" id="cd07344">
    <property type="entry name" value="M48_yhfN_like"/>
    <property type="match status" value="1"/>
</dbReference>
<keyword evidence="3" id="KW-1185">Reference proteome</keyword>
<dbReference type="RefSeq" id="WP_206560600.1">
    <property type="nucleotide sequence ID" value="NZ_JAFKCZ010000007.1"/>
</dbReference>
<accession>A0A939DFX4</accession>
<evidence type="ECO:0000313" key="2">
    <source>
        <dbReference type="EMBL" id="MBN7797156.1"/>
    </source>
</evidence>
<dbReference type="Gene3D" id="3.30.2010.10">
    <property type="entry name" value="Metalloproteases ('zincins'), catalytic domain"/>
    <property type="match status" value="1"/>
</dbReference>
<name>A0A939DFX4_9GAMM</name>
<dbReference type="AlphaFoldDB" id="A0A939DFX4"/>
<gene>
    <name evidence="2" type="ORF">JYP50_11165</name>
</gene>
<dbReference type="InterPro" id="IPR053136">
    <property type="entry name" value="UTP_pyrophosphatase-like"/>
</dbReference>
<protein>
    <submittedName>
        <fullName evidence="2">M48 family metallopeptidase</fullName>
    </submittedName>
</protein>